<protein>
    <recommendedName>
        <fullName evidence="9">Transcription elongation factor GreA</fullName>
    </recommendedName>
</protein>
<dbReference type="Gene3D" id="3.10.50.30">
    <property type="entry name" value="Transcription elongation factor, GreA/GreB, C-terminal domain"/>
    <property type="match status" value="1"/>
</dbReference>
<dbReference type="GO" id="GO:0070063">
    <property type="term" value="F:RNA polymerase binding"/>
    <property type="evidence" value="ECO:0007669"/>
    <property type="project" value="InterPro"/>
</dbReference>
<dbReference type="SUPFAM" id="SSF54534">
    <property type="entry name" value="FKBP-like"/>
    <property type="match status" value="1"/>
</dbReference>
<proteinExistence type="inferred from homology"/>
<dbReference type="GO" id="GO:0006354">
    <property type="term" value="P:DNA-templated transcription elongation"/>
    <property type="evidence" value="ECO:0007669"/>
    <property type="project" value="TreeGrafter"/>
</dbReference>
<dbReference type="Gene3D" id="1.10.287.180">
    <property type="entry name" value="Transcription elongation factor, GreA/GreB, N-terminal domain"/>
    <property type="match status" value="1"/>
</dbReference>
<accession>A0A2M6W2Y2</accession>
<name>A0A2M6W2Y2_9BACT</name>
<comment type="similarity">
    <text evidence="1">Belongs to the GreA/GreB family.</text>
</comment>
<evidence type="ECO:0008006" key="9">
    <source>
        <dbReference type="Google" id="ProtNLM"/>
    </source>
</evidence>
<dbReference type="PANTHER" id="PTHR30437:SF4">
    <property type="entry name" value="TRANSCRIPTION ELONGATION FACTOR GREA"/>
    <property type="match status" value="1"/>
</dbReference>
<keyword evidence="4" id="KW-0175">Coiled coil</keyword>
<dbReference type="InterPro" id="IPR022691">
    <property type="entry name" value="Tscrpt_elong_fac_GreA/B_N"/>
</dbReference>
<feature type="domain" description="Transcription elongation factor GreA/GreB N-terminal" evidence="6">
    <location>
        <begin position="24"/>
        <end position="88"/>
    </location>
</feature>
<dbReference type="EMBL" id="PFBX01000049">
    <property type="protein sequence ID" value="PIT87147.1"/>
    <property type="molecule type" value="Genomic_DNA"/>
</dbReference>
<dbReference type="Pfam" id="PF01272">
    <property type="entry name" value="GreA_GreB"/>
    <property type="match status" value="1"/>
</dbReference>
<reference evidence="8" key="1">
    <citation type="submission" date="2017-09" db="EMBL/GenBank/DDBJ databases">
        <title>Depth-based differentiation of microbial function through sediment-hosted aquifers and enrichment of novel symbionts in the deep terrestrial subsurface.</title>
        <authorList>
            <person name="Probst A.J."/>
            <person name="Ladd B."/>
            <person name="Jarett J.K."/>
            <person name="Geller-Mcgrath D.E."/>
            <person name="Sieber C.M.K."/>
            <person name="Emerson J.B."/>
            <person name="Anantharaman K."/>
            <person name="Thomas B.C."/>
            <person name="Malmstrom R."/>
            <person name="Stieglmeier M."/>
            <person name="Klingl A."/>
            <person name="Woyke T."/>
            <person name="Ryan C.M."/>
            <person name="Banfield J.F."/>
        </authorList>
    </citation>
    <scope>NUCLEOTIDE SEQUENCE [LARGE SCALE GENOMIC DNA]</scope>
</reference>
<keyword evidence="2" id="KW-0805">Transcription regulation</keyword>
<dbReference type="InterPro" id="IPR036805">
    <property type="entry name" value="Tscrpt_elong_fac_GreA/B_N_sf"/>
</dbReference>
<dbReference type="InterPro" id="IPR018151">
    <property type="entry name" value="TF_GreA/GreB_CS"/>
</dbReference>
<sequence>MRTLNRKSEKNNQKPFDPFLSFAKARAIQNQLKKLIEISRPKLAQEVNRLSELGDFSENVEYQLAKGKLRRINTEILILENQLKQARIITAPEQFETVQIGHKVTVEVNGRQKTYQILGSAQADPAQGIISHGSPIGSALLGRKVGDVVEIKPVNKIISYKIISLK</sequence>
<evidence type="ECO:0000259" key="5">
    <source>
        <dbReference type="Pfam" id="PF01272"/>
    </source>
</evidence>
<keyword evidence="3" id="KW-0804">Transcription</keyword>
<dbReference type="PIRSF" id="PIRSF006092">
    <property type="entry name" value="GreA_GreB"/>
    <property type="match status" value="1"/>
</dbReference>
<dbReference type="Proteomes" id="UP000231183">
    <property type="component" value="Unassembled WGS sequence"/>
</dbReference>
<gene>
    <name evidence="7" type="ORF">COU31_04260</name>
</gene>
<evidence type="ECO:0000313" key="8">
    <source>
        <dbReference type="Proteomes" id="UP000231183"/>
    </source>
</evidence>
<dbReference type="InterPro" id="IPR023459">
    <property type="entry name" value="Tscrpt_elong_fac_GreA/B_fam"/>
</dbReference>
<dbReference type="GO" id="GO:0032784">
    <property type="term" value="P:regulation of DNA-templated transcription elongation"/>
    <property type="evidence" value="ECO:0007669"/>
    <property type="project" value="InterPro"/>
</dbReference>
<dbReference type="PANTHER" id="PTHR30437">
    <property type="entry name" value="TRANSCRIPTION ELONGATION FACTOR GREA"/>
    <property type="match status" value="1"/>
</dbReference>
<dbReference type="AlphaFoldDB" id="A0A2M6W2Y2"/>
<dbReference type="GO" id="GO:0003677">
    <property type="term" value="F:DNA binding"/>
    <property type="evidence" value="ECO:0007669"/>
    <property type="project" value="InterPro"/>
</dbReference>
<feature type="coiled-coil region" evidence="4">
    <location>
        <begin position="62"/>
        <end position="89"/>
    </location>
</feature>
<evidence type="ECO:0000256" key="2">
    <source>
        <dbReference type="ARBA" id="ARBA00023015"/>
    </source>
</evidence>
<comment type="caution">
    <text evidence="7">The sequence shown here is derived from an EMBL/GenBank/DDBJ whole genome shotgun (WGS) entry which is preliminary data.</text>
</comment>
<dbReference type="PROSITE" id="PS00830">
    <property type="entry name" value="GREAB_2"/>
    <property type="match status" value="1"/>
</dbReference>
<evidence type="ECO:0000313" key="7">
    <source>
        <dbReference type="EMBL" id="PIT87147.1"/>
    </source>
</evidence>
<organism evidence="7 8">
    <name type="scientific">Candidatus Magasanikbacteria bacterium CG10_big_fil_rev_8_21_14_0_10_40_10</name>
    <dbReference type="NCBI Taxonomy" id="1974648"/>
    <lineage>
        <taxon>Bacteria</taxon>
        <taxon>Candidatus Magasanikiibacteriota</taxon>
    </lineage>
</organism>
<evidence type="ECO:0000259" key="6">
    <source>
        <dbReference type="Pfam" id="PF03449"/>
    </source>
</evidence>
<evidence type="ECO:0000256" key="1">
    <source>
        <dbReference type="ARBA" id="ARBA00008213"/>
    </source>
</evidence>
<dbReference type="InterPro" id="IPR036953">
    <property type="entry name" value="GreA/GreB_C_sf"/>
</dbReference>
<feature type="domain" description="Transcription elongation factor GreA/GreB C-terminal" evidence="5">
    <location>
        <begin position="96"/>
        <end position="165"/>
    </location>
</feature>
<dbReference type="Pfam" id="PF03449">
    <property type="entry name" value="GreA_GreB_N"/>
    <property type="match status" value="1"/>
</dbReference>
<evidence type="ECO:0000256" key="3">
    <source>
        <dbReference type="ARBA" id="ARBA00023163"/>
    </source>
</evidence>
<evidence type="ECO:0000256" key="4">
    <source>
        <dbReference type="SAM" id="Coils"/>
    </source>
</evidence>
<dbReference type="SUPFAM" id="SSF46557">
    <property type="entry name" value="GreA transcript cleavage protein, N-terminal domain"/>
    <property type="match status" value="1"/>
</dbReference>
<dbReference type="InterPro" id="IPR001437">
    <property type="entry name" value="Tscrpt_elong_fac_GreA/B_C"/>
</dbReference>